<dbReference type="GO" id="GO:0003676">
    <property type="term" value="F:nucleic acid binding"/>
    <property type="evidence" value="ECO:0007669"/>
    <property type="project" value="InterPro"/>
</dbReference>
<dbReference type="InterPro" id="IPR012337">
    <property type="entry name" value="RNaseH-like_sf"/>
</dbReference>
<evidence type="ECO:0000313" key="2">
    <source>
        <dbReference type="EMBL" id="PHT79507.1"/>
    </source>
</evidence>
<dbReference type="PANTHER" id="PTHR47723:SF19">
    <property type="entry name" value="POLYNUCLEOTIDYL TRANSFERASE, RIBONUCLEASE H-LIKE SUPERFAMILY PROTEIN"/>
    <property type="match status" value="1"/>
</dbReference>
<dbReference type="Pfam" id="PF13456">
    <property type="entry name" value="RVT_3"/>
    <property type="match status" value="1"/>
</dbReference>
<comment type="caution">
    <text evidence="2">The sequence shown here is derived from an EMBL/GenBank/DDBJ whole genome shotgun (WGS) entry which is preliminary data.</text>
</comment>
<reference evidence="2 3" key="2">
    <citation type="journal article" date="2017" name="Genome Biol.">
        <title>New reference genome sequences of hot pepper reveal the massive evolution of plant disease-resistance genes by retroduplication.</title>
        <authorList>
            <person name="Kim S."/>
            <person name="Park J."/>
            <person name="Yeom S.I."/>
            <person name="Kim Y.M."/>
            <person name="Seo E."/>
            <person name="Kim K.T."/>
            <person name="Kim M.S."/>
            <person name="Lee J.M."/>
            <person name="Cheong K."/>
            <person name="Shin H.S."/>
            <person name="Kim S.B."/>
            <person name="Han K."/>
            <person name="Lee J."/>
            <person name="Park M."/>
            <person name="Lee H.A."/>
            <person name="Lee H.Y."/>
            <person name="Lee Y."/>
            <person name="Oh S."/>
            <person name="Lee J.H."/>
            <person name="Choi E."/>
            <person name="Choi E."/>
            <person name="Lee S.E."/>
            <person name="Jeon J."/>
            <person name="Kim H."/>
            <person name="Choi G."/>
            <person name="Song H."/>
            <person name="Lee J."/>
            <person name="Lee S.C."/>
            <person name="Kwon J.K."/>
            <person name="Lee H.Y."/>
            <person name="Koo N."/>
            <person name="Hong Y."/>
            <person name="Kim R.W."/>
            <person name="Kang W.H."/>
            <person name="Huh J.H."/>
            <person name="Kang B.C."/>
            <person name="Yang T.J."/>
            <person name="Lee Y.H."/>
            <person name="Bennetzen J.L."/>
            <person name="Choi D."/>
        </authorList>
    </citation>
    <scope>NUCLEOTIDE SEQUENCE [LARGE SCALE GENOMIC DNA]</scope>
    <source>
        <strain evidence="3">cv. CM334</strain>
    </source>
</reference>
<dbReference type="STRING" id="4072.A0A2G2ZBW9"/>
<evidence type="ECO:0000313" key="3">
    <source>
        <dbReference type="Proteomes" id="UP000222542"/>
    </source>
</evidence>
<dbReference type="AlphaFoldDB" id="A0A2G2ZBW9"/>
<dbReference type="CDD" id="cd06222">
    <property type="entry name" value="RNase_H_like"/>
    <property type="match status" value="1"/>
</dbReference>
<dbReference type="InterPro" id="IPR053151">
    <property type="entry name" value="RNase_H-like"/>
</dbReference>
<keyword evidence="3" id="KW-1185">Reference proteome</keyword>
<dbReference type="PROSITE" id="PS50879">
    <property type="entry name" value="RNASE_H_1"/>
    <property type="match status" value="1"/>
</dbReference>
<organism evidence="2 3">
    <name type="scientific">Capsicum annuum</name>
    <name type="common">Capsicum pepper</name>
    <dbReference type="NCBI Taxonomy" id="4072"/>
    <lineage>
        <taxon>Eukaryota</taxon>
        <taxon>Viridiplantae</taxon>
        <taxon>Streptophyta</taxon>
        <taxon>Embryophyta</taxon>
        <taxon>Tracheophyta</taxon>
        <taxon>Spermatophyta</taxon>
        <taxon>Magnoliopsida</taxon>
        <taxon>eudicotyledons</taxon>
        <taxon>Gunneridae</taxon>
        <taxon>Pentapetalae</taxon>
        <taxon>asterids</taxon>
        <taxon>lamiids</taxon>
        <taxon>Solanales</taxon>
        <taxon>Solanaceae</taxon>
        <taxon>Solanoideae</taxon>
        <taxon>Capsiceae</taxon>
        <taxon>Capsicum</taxon>
    </lineage>
</organism>
<dbReference type="InterPro" id="IPR002156">
    <property type="entry name" value="RNaseH_domain"/>
</dbReference>
<protein>
    <recommendedName>
        <fullName evidence="1">RNase H type-1 domain-containing protein</fullName>
    </recommendedName>
</protein>
<proteinExistence type="predicted"/>
<dbReference type="OMA" id="MNSIMIA"/>
<dbReference type="GO" id="GO:0004523">
    <property type="term" value="F:RNA-DNA hybrid ribonuclease activity"/>
    <property type="evidence" value="ECO:0007669"/>
    <property type="project" value="InterPro"/>
</dbReference>
<dbReference type="InterPro" id="IPR036397">
    <property type="entry name" value="RNaseH_sf"/>
</dbReference>
<dbReference type="Gene3D" id="3.30.420.10">
    <property type="entry name" value="Ribonuclease H-like superfamily/Ribonuclease H"/>
    <property type="match status" value="1"/>
</dbReference>
<dbReference type="InterPro" id="IPR044730">
    <property type="entry name" value="RNase_H-like_dom_plant"/>
</dbReference>
<dbReference type="Gramene" id="PHT79507">
    <property type="protein sequence ID" value="PHT79507"/>
    <property type="gene ID" value="T459_17559"/>
</dbReference>
<dbReference type="EMBL" id="AYRZ02000006">
    <property type="protein sequence ID" value="PHT79507.1"/>
    <property type="molecule type" value="Genomic_DNA"/>
</dbReference>
<sequence length="113" mass="12673">MNSIMIALNKIFPMFNINMPLHTVCDLIRKLRPIPNWKIVCWKKPMTGRVKLNTDGSYLHDSGKAGIGGIIRNEFGDLLMAFAVSVVCNSNNMAEILATSYGVDLCLNWVSWN</sequence>
<evidence type="ECO:0000259" key="1">
    <source>
        <dbReference type="PROSITE" id="PS50879"/>
    </source>
</evidence>
<feature type="domain" description="RNase H type-1" evidence="1">
    <location>
        <begin position="46"/>
        <end position="113"/>
    </location>
</feature>
<accession>A0A2G2ZBW9</accession>
<dbReference type="PANTHER" id="PTHR47723">
    <property type="entry name" value="OS05G0353850 PROTEIN"/>
    <property type="match status" value="1"/>
</dbReference>
<dbReference type="Proteomes" id="UP000222542">
    <property type="component" value="Unassembled WGS sequence"/>
</dbReference>
<reference evidence="2 3" key="1">
    <citation type="journal article" date="2014" name="Nat. Genet.">
        <title>Genome sequence of the hot pepper provides insights into the evolution of pungency in Capsicum species.</title>
        <authorList>
            <person name="Kim S."/>
            <person name="Park M."/>
            <person name="Yeom S.I."/>
            <person name="Kim Y.M."/>
            <person name="Lee J.M."/>
            <person name="Lee H.A."/>
            <person name="Seo E."/>
            <person name="Choi J."/>
            <person name="Cheong K."/>
            <person name="Kim K.T."/>
            <person name="Jung K."/>
            <person name="Lee G.W."/>
            <person name="Oh S.K."/>
            <person name="Bae C."/>
            <person name="Kim S.B."/>
            <person name="Lee H.Y."/>
            <person name="Kim S.Y."/>
            <person name="Kim M.S."/>
            <person name="Kang B.C."/>
            <person name="Jo Y.D."/>
            <person name="Yang H.B."/>
            <person name="Jeong H.J."/>
            <person name="Kang W.H."/>
            <person name="Kwon J.K."/>
            <person name="Shin C."/>
            <person name="Lim J.Y."/>
            <person name="Park J.H."/>
            <person name="Huh J.H."/>
            <person name="Kim J.S."/>
            <person name="Kim B.D."/>
            <person name="Cohen O."/>
            <person name="Paran I."/>
            <person name="Suh M.C."/>
            <person name="Lee S.B."/>
            <person name="Kim Y.K."/>
            <person name="Shin Y."/>
            <person name="Noh S.J."/>
            <person name="Park J."/>
            <person name="Seo Y.S."/>
            <person name="Kwon S.Y."/>
            <person name="Kim H.A."/>
            <person name="Park J.M."/>
            <person name="Kim H.J."/>
            <person name="Choi S.B."/>
            <person name="Bosland P.W."/>
            <person name="Reeves G."/>
            <person name="Jo S.H."/>
            <person name="Lee B.W."/>
            <person name="Cho H.T."/>
            <person name="Choi H.S."/>
            <person name="Lee M.S."/>
            <person name="Yu Y."/>
            <person name="Do Choi Y."/>
            <person name="Park B.S."/>
            <person name="van Deynze A."/>
            <person name="Ashrafi H."/>
            <person name="Hill T."/>
            <person name="Kim W.T."/>
            <person name="Pai H.S."/>
            <person name="Ahn H.K."/>
            <person name="Yeam I."/>
            <person name="Giovannoni J.J."/>
            <person name="Rose J.K."/>
            <person name="Sorensen I."/>
            <person name="Lee S.J."/>
            <person name="Kim R.W."/>
            <person name="Choi I.Y."/>
            <person name="Choi B.S."/>
            <person name="Lim J.S."/>
            <person name="Lee Y.H."/>
            <person name="Choi D."/>
        </authorList>
    </citation>
    <scope>NUCLEOTIDE SEQUENCE [LARGE SCALE GENOMIC DNA]</scope>
    <source>
        <strain evidence="3">cv. CM334</strain>
    </source>
</reference>
<gene>
    <name evidence="2" type="ORF">T459_17559</name>
</gene>
<name>A0A2G2ZBW9_CAPAN</name>
<dbReference type="SUPFAM" id="SSF53098">
    <property type="entry name" value="Ribonuclease H-like"/>
    <property type="match status" value="1"/>
</dbReference>